<gene>
    <name evidence="1" type="ORF">HMPREF3226_00339</name>
</gene>
<reference evidence="2" key="1">
    <citation type="submission" date="2016-01" db="EMBL/GenBank/DDBJ databases">
        <authorList>
            <person name="Mitreva M."/>
            <person name="Pepin K.H."/>
            <person name="Mihindukulasuriya K.A."/>
            <person name="Fulton R."/>
            <person name="Fronick C."/>
            <person name="O'Laughlin M."/>
            <person name="Miner T."/>
            <person name="Herter B."/>
            <person name="Rosa B.A."/>
            <person name="Cordes M."/>
            <person name="Tomlinson C."/>
            <person name="Wollam A."/>
            <person name="Palsikar V.B."/>
            <person name="Mardis E.R."/>
            <person name="Wilson R.K."/>
        </authorList>
    </citation>
    <scope>NUCLEOTIDE SEQUENCE [LARGE SCALE GENOMIC DNA]</scope>
    <source>
        <strain evidence="2">MJR7716</strain>
    </source>
</reference>
<dbReference type="Proteomes" id="UP000070533">
    <property type="component" value="Unassembled WGS sequence"/>
</dbReference>
<proteinExistence type="predicted"/>
<dbReference type="RefSeq" id="WP_277265217.1">
    <property type="nucleotide sequence ID" value="NZ_JAIHUT010000007.1"/>
</dbReference>
<dbReference type="EMBL" id="LRQG01000013">
    <property type="protein sequence ID" value="KXA43893.1"/>
    <property type="molecule type" value="Genomic_DNA"/>
</dbReference>
<accession>A0A133QMA5</accession>
<protein>
    <submittedName>
        <fullName evidence="1">Uncharacterized protein</fullName>
    </submittedName>
</protein>
<evidence type="ECO:0000313" key="2">
    <source>
        <dbReference type="Proteomes" id="UP000070533"/>
    </source>
</evidence>
<evidence type="ECO:0000313" key="1">
    <source>
        <dbReference type="EMBL" id="KXA43893.1"/>
    </source>
</evidence>
<dbReference type="PATRIC" id="fig|28128.5.peg.337"/>
<sequence>MASILRKKFDFFIRYDIFPDKMAGMAHQWLTGDGEVNKFQMGDGSENIS</sequence>
<name>A0A133QMA5_9BACT</name>
<organism evidence="1 2">
    <name type="scientific">Prevotella corporis</name>
    <dbReference type="NCBI Taxonomy" id="28128"/>
    <lineage>
        <taxon>Bacteria</taxon>
        <taxon>Pseudomonadati</taxon>
        <taxon>Bacteroidota</taxon>
        <taxon>Bacteroidia</taxon>
        <taxon>Bacteroidales</taxon>
        <taxon>Prevotellaceae</taxon>
        <taxon>Prevotella</taxon>
    </lineage>
</organism>
<dbReference type="AlphaFoldDB" id="A0A133QMA5"/>
<comment type="caution">
    <text evidence="1">The sequence shown here is derived from an EMBL/GenBank/DDBJ whole genome shotgun (WGS) entry which is preliminary data.</text>
</comment>
<keyword evidence="2" id="KW-1185">Reference proteome</keyword>
<dbReference type="STRING" id="28128.HMPREF3226_00339"/>